<keyword evidence="3 6" id="KW-1133">Transmembrane helix</keyword>
<evidence type="ECO:0000313" key="8">
    <source>
        <dbReference type="Proteomes" id="UP000283509"/>
    </source>
</evidence>
<keyword evidence="2 6" id="KW-0812">Transmembrane</keyword>
<organism evidence="7 8">
    <name type="scientific">Penaeus vannamei</name>
    <name type="common">Whiteleg shrimp</name>
    <name type="synonym">Litopenaeus vannamei</name>
    <dbReference type="NCBI Taxonomy" id="6689"/>
    <lineage>
        <taxon>Eukaryota</taxon>
        <taxon>Metazoa</taxon>
        <taxon>Ecdysozoa</taxon>
        <taxon>Arthropoda</taxon>
        <taxon>Crustacea</taxon>
        <taxon>Multicrustacea</taxon>
        <taxon>Malacostraca</taxon>
        <taxon>Eumalacostraca</taxon>
        <taxon>Eucarida</taxon>
        <taxon>Decapoda</taxon>
        <taxon>Dendrobranchiata</taxon>
        <taxon>Penaeoidea</taxon>
        <taxon>Penaeidae</taxon>
        <taxon>Penaeus</taxon>
    </lineage>
</organism>
<evidence type="ECO:0000256" key="2">
    <source>
        <dbReference type="ARBA" id="ARBA00022692"/>
    </source>
</evidence>
<feature type="region of interest" description="Disordered" evidence="5">
    <location>
        <begin position="75"/>
        <end position="103"/>
    </location>
</feature>
<dbReference type="GO" id="GO:0022857">
    <property type="term" value="F:transmembrane transporter activity"/>
    <property type="evidence" value="ECO:0007669"/>
    <property type="project" value="InterPro"/>
</dbReference>
<feature type="transmembrane region" description="Helical" evidence="6">
    <location>
        <begin position="212"/>
        <end position="234"/>
    </location>
</feature>
<dbReference type="InterPro" id="IPR011701">
    <property type="entry name" value="MFS"/>
</dbReference>
<feature type="transmembrane region" description="Helical" evidence="6">
    <location>
        <begin position="471"/>
        <end position="496"/>
    </location>
</feature>
<feature type="transmembrane region" description="Helical" evidence="6">
    <location>
        <begin position="409"/>
        <end position="426"/>
    </location>
</feature>
<evidence type="ECO:0000256" key="5">
    <source>
        <dbReference type="SAM" id="MobiDB-lite"/>
    </source>
</evidence>
<dbReference type="Gene3D" id="1.20.1250.20">
    <property type="entry name" value="MFS general substrate transporter like domains"/>
    <property type="match status" value="2"/>
</dbReference>
<name>A0A423TF15_PENVA</name>
<keyword evidence="8" id="KW-1185">Reference proteome</keyword>
<evidence type="ECO:0000256" key="6">
    <source>
        <dbReference type="SAM" id="Phobius"/>
    </source>
</evidence>
<gene>
    <name evidence="7" type="ORF">C7M84_006370</name>
</gene>
<feature type="transmembrane region" description="Helical" evidence="6">
    <location>
        <begin position="502"/>
        <end position="521"/>
    </location>
</feature>
<evidence type="ECO:0000256" key="3">
    <source>
        <dbReference type="ARBA" id="ARBA00022989"/>
    </source>
</evidence>
<keyword evidence="4 6" id="KW-0472">Membrane</keyword>
<feature type="transmembrane region" description="Helical" evidence="6">
    <location>
        <begin position="378"/>
        <end position="397"/>
    </location>
</feature>
<evidence type="ECO:0000256" key="4">
    <source>
        <dbReference type="ARBA" id="ARBA00023136"/>
    </source>
</evidence>
<protein>
    <recommendedName>
        <fullName evidence="9">Disrupted in renal carcinoma protein 2-like</fullName>
    </recommendedName>
</protein>
<evidence type="ECO:0000313" key="7">
    <source>
        <dbReference type="EMBL" id="ROT75084.1"/>
    </source>
</evidence>
<feature type="transmembrane region" description="Helical" evidence="6">
    <location>
        <begin position="117"/>
        <end position="136"/>
    </location>
</feature>
<dbReference type="AlphaFoldDB" id="A0A423TF15"/>
<feature type="transmembrane region" description="Helical" evidence="6">
    <location>
        <begin position="156"/>
        <end position="178"/>
    </location>
</feature>
<dbReference type="PANTHER" id="PTHR10924:SF27">
    <property type="entry name" value="SOLUTE CARRIER FAMILY 49 MEMBER 4"/>
    <property type="match status" value="1"/>
</dbReference>
<dbReference type="GO" id="GO:0016020">
    <property type="term" value="C:membrane"/>
    <property type="evidence" value="ECO:0007669"/>
    <property type="project" value="UniProtKB-SubCell"/>
</dbReference>
<feature type="transmembrane region" description="Helical" evidence="6">
    <location>
        <begin position="291"/>
        <end position="311"/>
    </location>
</feature>
<dbReference type="OrthoDB" id="8190074at2759"/>
<feature type="transmembrane region" description="Helical" evidence="6">
    <location>
        <begin position="438"/>
        <end position="459"/>
    </location>
</feature>
<proteinExistence type="predicted"/>
<dbReference type="EMBL" id="QCYY01001811">
    <property type="protein sequence ID" value="ROT75084.1"/>
    <property type="molecule type" value="Genomic_DNA"/>
</dbReference>
<dbReference type="SUPFAM" id="SSF103473">
    <property type="entry name" value="MFS general substrate transporter"/>
    <property type="match status" value="1"/>
</dbReference>
<evidence type="ECO:0000256" key="1">
    <source>
        <dbReference type="ARBA" id="ARBA00004141"/>
    </source>
</evidence>
<accession>A0A423TF15</accession>
<sequence>MEDSGKTDLNSTHFGSPTVANTRKIGTEISPNIYVIKVPKERAPLLDSHQQGSSSFHPTVPTSYQNPPEVAVFPASGASGSRDEADGVIPPQRHGHRKGSRTSDGSEVALKVYKSRFWILITFSILAWFQCVQWNTWGPISESVDAAFTGWGSQTVAMMANWGTITFVLSVVPMCWLMETKGLRAGVLTCTILVAIGTVVRIIPFLTHSDSFFTVMCHICAIFVGIPGTLIMAAPPMIAASWFPPKERTTATAFSQVMNQLGNAGSYLEPLIVRAPGEGVTPSDIQSDIKLLLYIYAGFAVALMLAILAYFPSKPPTPPSITSSIERHDFVTSLKKIIRNRDLMLVTLSYGVSVGVPAAWMSVLNYSLKELGIHQDDAMWIGILGVIMSGICGLLAGRMTDIVYGHVRISLIFLMISTVACFYWFFLLTWGSIPVTTWQVYFTVVGGLSFNFATAPLFFELAVETAYPCPEVVVGGLVTATNNLLGLFFLMMFFIPDIGYQWVTYLLLASSSTAILPLLFVREDYARSNIDRGEPVESAYQPI</sequence>
<dbReference type="PANTHER" id="PTHR10924">
    <property type="entry name" value="MAJOR FACILITATOR SUPERFAMILY PROTEIN-RELATED"/>
    <property type="match status" value="1"/>
</dbReference>
<dbReference type="Pfam" id="PF07690">
    <property type="entry name" value="MFS_1"/>
    <property type="match status" value="1"/>
</dbReference>
<dbReference type="InterPro" id="IPR036259">
    <property type="entry name" value="MFS_trans_sf"/>
</dbReference>
<feature type="transmembrane region" description="Helical" evidence="6">
    <location>
        <begin position="185"/>
        <end position="206"/>
    </location>
</feature>
<dbReference type="InterPro" id="IPR049680">
    <property type="entry name" value="FLVCR1-2_SLC49-like"/>
</dbReference>
<reference evidence="7 8" key="2">
    <citation type="submission" date="2019-01" db="EMBL/GenBank/DDBJ databases">
        <title>The decoding of complex shrimp genome reveals the adaptation for benthos swimmer, frequently molting mechanism and breeding impact on genome.</title>
        <authorList>
            <person name="Sun Y."/>
            <person name="Gao Y."/>
            <person name="Yu Y."/>
        </authorList>
    </citation>
    <scope>NUCLEOTIDE SEQUENCE [LARGE SCALE GENOMIC DNA]</scope>
    <source>
        <tissue evidence="7">Muscle</tissue>
    </source>
</reference>
<reference evidence="7 8" key="1">
    <citation type="submission" date="2018-04" db="EMBL/GenBank/DDBJ databases">
        <authorList>
            <person name="Zhang X."/>
            <person name="Yuan J."/>
            <person name="Li F."/>
            <person name="Xiang J."/>
        </authorList>
    </citation>
    <scope>NUCLEOTIDE SEQUENCE [LARGE SCALE GENOMIC DNA]</scope>
    <source>
        <tissue evidence="7">Muscle</tissue>
    </source>
</reference>
<comment type="caution">
    <text evidence="7">The sequence shown here is derived from an EMBL/GenBank/DDBJ whole genome shotgun (WGS) entry which is preliminary data.</text>
</comment>
<evidence type="ECO:0008006" key="9">
    <source>
        <dbReference type="Google" id="ProtNLM"/>
    </source>
</evidence>
<comment type="subcellular location">
    <subcellularLocation>
        <location evidence="1">Membrane</location>
        <topology evidence="1">Multi-pass membrane protein</topology>
    </subcellularLocation>
</comment>
<dbReference type="Proteomes" id="UP000283509">
    <property type="component" value="Unassembled WGS sequence"/>
</dbReference>